<dbReference type="GO" id="GO:0004521">
    <property type="term" value="F:RNA endonuclease activity"/>
    <property type="evidence" value="ECO:0007669"/>
    <property type="project" value="InterPro"/>
</dbReference>
<dbReference type="SUPFAM" id="SSF143430">
    <property type="entry name" value="TTP0101/SSO1404-like"/>
    <property type="match status" value="1"/>
</dbReference>
<evidence type="ECO:0000256" key="1">
    <source>
        <dbReference type="ARBA" id="ARBA00001946"/>
    </source>
</evidence>
<dbReference type="RefSeq" id="WP_188596347.1">
    <property type="nucleotide sequence ID" value="NZ_BMNL01000002.1"/>
</dbReference>
<keyword evidence="3 8" id="KW-0479">Metal-binding</keyword>
<dbReference type="Proteomes" id="UP000610960">
    <property type="component" value="Unassembled WGS sequence"/>
</dbReference>
<dbReference type="OrthoDB" id="75992at2157"/>
<comment type="caution">
    <text evidence="9">The sequence shown here is derived from an EMBL/GenBank/DDBJ whole genome shotgun (WGS) entry which is preliminary data.</text>
</comment>
<keyword evidence="6 8" id="KW-0460">Magnesium</keyword>
<comment type="similarity">
    <text evidence="8">Belongs to the CRISPR-associated endoribonuclease Cas2 protein family.</text>
</comment>
<comment type="subunit">
    <text evidence="8">Homodimer, forms a heterotetramer with a Cas1 homodimer.</text>
</comment>
<evidence type="ECO:0000256" key="3">
    <source>
        <dbReference type="ARBA" id="ARBA00022723"/>
    </source>
</evidence>
<feature type="binding site" evidence="8">
    <location>
        <position position="10"/>
    </location>
    <ligand>
        <name>Mg(2+)</name>
        <dbReference type="ChEBI" id="CHEBI:18420"/>
        <note>catalytic</note>
    </ligand>
</feature>
<reference evidence="9" key="1">
    <citation type="journal article" date="2014" name="Int. J. Syst. Evol. Microbiol.">
        <title>Complete genome sequence of Corynebacterium casei LMG S-19264T (=DSM 44701T), isolated from a smear-ripened cheese.</title>
        <authorList>
            <consortium name="US DOE Joint Genome Institute (JGI-PGF)"/>
            <person name="Walter F."/>
            <person name="Albersmeier A."/>
            <person name="Kalinowski J."/>
            <person name="Ruckert C."/>
        </authorList>
    </citation>
    <scope>NUCLEOTIDE SEQUENCE</scope>
    <source>
        <strain evidence="9">JCM 10088</strain>
    </source>
</reference>
<evidence type="ECO:0000256" key="8">
    <source>
        <dbReference type="HAMAP-Rule" id="MF_01471"/>
    </source>
</evidence>
<sequence length="96" mass="10679">MDLYLLVIYDISDNALRSKMASFLKSQGLERIQRSAFIGPATPSLARNVEAGVTRLVRGREGEINVQLYLLTPACFNSRTIIGELKYNEDESGLVT</sequence>
<dbReference type="GO" id="GO:0016787">
    <property type="term" value="F:hydrolase activity"/>
    <property type="evidence" value="ECO:0007669"/>
    <property type="project" value="UniProtKB-KW"/>
</dbReference>
<proteinExistence type="inferred from homology"/>
<evidence type="ECO:0000256" key="5">
    <source>
        <dbReference type="ARBA" id="ARBA00022801"/>
    </source>
</evidence>
<dbReference type="Gene3D" id="3.30.70.240">
    <property type="match status" value="1"/>
</dbReference>
<evidence type="ECO:0000256" key="4">
    <source>
        <dbReference type="ARBA" id="ARBA00022759"/>
    </source>
</evidence>
<dbReference type="PANTHER" id="PTHR34405">
    <property type="entry name" value="CRISPR-ASSOCIATED ENDORIBONUCLEASE CAS2"/>
    <property type="match status" value="1"/>
</dbReference>
<keyword evidence="4 8" id="KW-0255">Endonuclease</keyword>
<comment type="function">
    <text evidence="8">CRISPR (clustered regularly interspaced short palindromic repeat), is an adaptive immune system that provides protection against mobile genetic elements (viruses, transposable elements and conjugative plasmids). CRISPR clusters contain sequences complementary to antecedent mobile elements and target invading nucleic acids. CRISPR clusters are transcribed and processed into CRISPR RNA (crRNA). Functions as a ssRNA-specific endoribonuclease. Involved in the integration of spacer DNA into the CRISPR cassette.</text>
</comment>
<accession>A0A830GVT4</accession>
<reference evidence="9" key="2">
    <citation type="submission" date="2020-09" db="EMBL/GenBank/DDBJ databases">
        <authorList>
            <person name="Sun Q."/>
            <person name="Ohkuma M."/>
        </authorList>
    </citation>
    <scope>NUCLEOTIDE SEQUENCE</scope>
    <source>
        <strain evidence="9">JCM 10088</strain>
    </source>
</reference>
<dbReference type="InterPro" id="IPR021127">
    <property type="entry name" value="CRISPR_associated_Cas2"/>
</dbReference>
<dbReference type="EC" id="3.1.-.-" evidence="8"/>
<dbReference type="HAMAP" id="MF_01471">
    <property type="entry name" value="Cas2"/>
    <property type="match status" value="1"/>
</dbReference>
<dbReference type="GO" id="GO:0043571">
    <property type="term" value="P:maintenance of CRISPR repeat elements"/>
    <property type="evidence" value="ECO:0007669"/>
    <property type="project" value="UniProtKB-UniRule"/>
</dbReference>
<gene>
    <name evidence="8" type="primary">cas2</name>
    <name evidence="9" type="ORF">GCM10007981_10380</name>
</gene>
<dbReference type="AlphaFoldDB" id="A0A830GVT4"/>
<dbReference type="PANTHER" id="PTHR34405:SF3">
    <property type="entry name" value="CRISPR-ASSOCIATED ENDORIBONUCLEASE CAS2 3"/>
    <property type="match status" value="1"/>
</dbReference>
<organism evidence="9 10">
    <name type="scientific">Thermocladium modestius</name>
    <dbReference type="NCBI Taxonomy" id="62609"/>
    <lineage>
        <taxon>Archaea</taxon>
        <taxon>Thermoproteota</taxon>
        <taxon>Thermoprotei</taxon>
        <taxon>Thermoproteales</taxon>
        <taxon>Thermoproteaceae</taxon>
        <taxon>Thermocladium</taxon>
    </lineage>
</organism>
<dbReference type="GO" id="GO:0046872">
    <property type="term" value="F:metal ion binding"/>
    <property type="evidence" value="ECO:0007669"/>
    <property type="project" value="UniProtKB-UniRule"/>
</dbReference>
<comment type="cofactor">
    <cofactor evidence="1 8">
        <name>Mg(2+)</name>
        <dbReference type="ChEBI" id="CHEBI:18420"/>
    </cofactor>
</comment>
<dbReference type="InterPro" id="IPR019199">
    <property type="entry name" value="Virulence_VapD/CRISPR_Cas2"/>
</dbReference>
<name>A0A830GVT4_9CREN</name>
<dbReference type="NCBIfam" id="TIGR01573">
    <property type="entry name" value="cas2"/>
    <property type="match status" value="1"/>
</dbReference>
<evidence type="ECO:0000256" key="6">
    <source>
        <dbReference type="ARBA" id="ARBA00022842"/>
    </source>
</evidence>
<evidence type="ECO:0000313" key="10">
    <source>
        <dbReference type="Proteomes" id="UP000610960"/>
    </source>
</evidence>
<evidence type="ECO:0000256" key="2">
    <source>
        <dbReference type="ARBA" id="ARBA00022722"/>
    </source>
</evidence>
<keyword evidence="7 8" id="KW-0051">Antiviral defense</keyword>
<evidence type="ECO:0000313" key="9">
    <source>
        <dbReference type="EMBL" id="GGP20808.1"/>
    </source>
</evidence>
<keyword evidence="2 8" id="KW-0540">Nuclease</keyword>
<evidence type="ECO:0000256" key="7">
    <source>
        <dbReference type="ARBA" id="ARBA00023118"/>
    </source>
</evidence>
<keyword evidence="10" id="KW-1185">Reference proteome</keyword>
<keyword evidence="5 8" id="KW-0378">Hydrolase</keyword>
<dbReference type="GO" id="GO:0051607">
    <property type="term" value="P:defense response to virus"/>
    <property type="evidence" value="ECO:0007669"/>
    <property type="project" value="UniProtKB-UniRule"/>
</dbReference>
<dbReference type="EMBL" id="BMNL01000002">
    <property type="protein sequence ID" value="GGP20808.1"/>
    <property type="molecule type" value="Genomic_DNA"/>
</dbReference>
<protein>
    <recommendedName>
        <fullName evidence="8">CRISPR-associated endoribonuclease Cas2</fullName>
        <ecNumber evidence="8">3.1.-.-</ecNumber>
    </recommendedName>
</protein>
<dbReference type="Pfam" id="PF09827">
    <property type="entry name" value="CRISPR_Cas2"/>
    <property type="match status" value="1"/>
</dbReference>